<gene>
    <name evidence="1" type="ORF">T12_9452</name>
</gene>
<evidence type="ECO:0000313" key="2">
    <source>
        <dbReference type="Proteomes" id="UP000054783"/>
    </source>
</evidence>
<accession>A0A0V0Z762</accession>
<organism evidence="1 2">
    <name type="scientific">Trichinella patagoniensis</name>
    <dbReference type="NCBI Taxonomy" id="990121"/>
    <lineage>
        <taxon>Eukaryota</taxon>
        <taxon>Metazoa</taxon>
        <taxon>Ecdysozoa</taxon>
        <taxon>Nematoda</taxon>
        <taxon>Enoplea</taxon>
        <taxon>Dorylaimia</taxon>
        <taxon>Trichinellida</taxon>
        <taxon>Trichinellidae</taxon>
        <taxon>Trichinella</taxon>
    </lineage>
</organism>
<protein>
    <submittedName>
        <fullName evidence="1">Uncharacterized protein</fullName>
    </submittedName>
</protein>
<dbReference type="EMBL" id="JYDQ01000345">
    <property type="protein sequence ID" value="KRY08289.1"/>
    <property type="molecule type" value="Genomic_DNA"/>
</dbReference>
<reference evidence="1 2" key="1">
    <citation type="submission" date="2015-01" db="EMBL/GenBank/DDBJ databases">
        <title>Evolution of Trichinella species and genotypes.</title>
        <authorList>
            <person name="Korhonen P.K."/>
            <person name="Edoardo P."/>
            <person name="Giuseppe L.R."/>
            <person name="Gasser R.B."/>
        </authorList>
    </citation>
    <scope>NUCLEOTIDE SEQUENCE [LARGE SCALE GENOMIC DNA]</scope>
    <source>
        <strain evidence="1">ISS2496</strain>
    </source>
</reference>
<comment type="caution">
    <text evidence="1">The sequence shown here is derived from an EMBL/GenBank/DDBJ whole genome shotgun (WGS) entry which is preliminary data.</text>
</comment>
<dbReference type="Proteomes" id="UP000054783">
    <property type="component" value="Unassembled WGS sequence"/>
</dbReference>
<name>A0A0V0Z762_9BILA</name>
<evidence type="ECO:0000313" key="1">
    <source>
        <dbReference type="EMBL" id="KRY08289.1"/>
    </source>
</evidence>
<sequence>MQADQSPQLIYVPFIRLRIIRGTNSVDSNERRDNVQQELTYIDTRYYIDTIGATIELSGVFVTPTWGVPQSATVGHHRRGWGHADGVGDVPFGTVLSRSQHVYNIAKYYLHVEEYIQ</sequence>
<keyword evidence="2" id="KW-1185">Reference proteome</keyword>
<proteinExistence type="predicted"/>
<dbReference type="AlphaFoldDB" id="A0A0V0Z762"/>